<organism evidence="1 2">
    <name type="scientific">Coemansia biformis</name>
    <dbReference type="NCBI Taxonomy" id="1286918"/>
    <lineage>
        <taxon>Eukaryota</taxon>
        <taxon>Fungi</taxon>
        <taxon>Fungi incertae sedis</taxon>
        <taxon>Zoopagomycota</taxon>
        <taxon>Kickxellomycotina</taxon>
        <taxon>Kickxellomycetes</taxon>
        <taxon>Kickxellales</taxon>
        <taxon>Kickxellaceae</taxon>
        <taxon>Coemansia</taxon>
    </lineage>
</organism>
<reference evidence="1" key="1">
    <citation type="submission" date="2022-07" db="EMBL/GenBank/DDBJ databases">
        <title>Phylogenomic reconstructions and comparative analyses of Kickxellomycotina fungi.</title>
        <authorList>
            <person name="Reynolds N.K."/>
            <person name="Stajich J.E."/>
            <person name="Barry K."/>
            <person name="Grigoriev I.V."/>
            <person name="Crous P."/>
            <person name="Smith M.E."/>
        </authorList>
    </citation>
    <scope>NUCLEOTIDE SEQUENCE</scope>
    <source>
        <strain evidence="1">BCRC 34381</strain>
    </source>
</reference>
<dbReference type="AlphaFoldDB" id="A0A9W7XT30"/>
<dbReference type="SUPFAM" id="SSF50494">
    <property type="entry name" value="Trypsin-like serine proteases"/>
    <property type="match status" value="1"/>
</dbReference>
<dbReference type="InterPro" id="IPR009003">
    <property type="entry name" value="Peptidase_S1_PA"/>
</dbReference>
<comment type="caution">
    <text evidence="1">The sequence shown here is derived from an EMBL/GenBank/DDBJ whole genome shotgun (WGS) entry which is preliminary data.</text>
</comment>
<dbReference type="OrthoDB" id="4217619at2759"/>
<feature type="non-terminal residue" evidence="1">
    <location>
        <position position="266"/>
    </location>
</feature>
<dbReference type="Pfam" id="PF13365">
    <property type="entry name" value="Trypsin_2"/>
    <property type="match status" value="1"/>
</dbReference>
<gene>
    <name evidence="1" type="ORF">LPJ61_006452</name>
</gene>
<dbReference type="Gene3D" id="2.40.10.120">
    <property type="match status" value="1"/>
</dbReference>
<proteinExistence type="predicted"/>
<dbReference type="PANTHER" id="PTHR46366">
    <property type="entry name" value="PRO-APOPTOTIC SERINE PROTEASE NMA111"/>
    <property type="match status" value="1"/>
</dbReference>
<protein>
    <recommendedName>
        <fullName evidence="3">Trypsin-like serine protease</fullName>
    </recommendedName>
</protein>
<evidence type="ECO:0000313" key="1">
    <source>
        <dbReference type="EMBL" id="KAJ1718836.1"/>
    </source>
</evidence>
<evidence type="ECO:0000313" key="2">
    <source>
        <dbReference type="Proteomes" id="UP001143981"/>
    </source>
</evidence>
<accession>A0A9W7XT30</accession>
<dbReference type="EMBL" id="JANBOI010003174">
    <property type="protein sequence ID" value="KAJ1718836.1"/>
    <property type="molecule type" value="Genomic_DNA"/>
</dbReference>
<dbReference type="Proteomes" id="UP001143981">
    <property type="component" value="Unassembled WGS sequence"/>
</dbReference>
<keyword evidence="2" id="KW-1185">Reference proteome</keyword>
<evidence type="ECO:0008006" key="3">
    <source>
        <dbReference type="Google" id="ProtNLM"/>
    </source>
</evidence>
<name>A0A9W7XT30_9FUNG</name>
<dbReference type="PANTHER" id="PTHR46366:SF1">
    <property type="entry name" value="PDZ DOMAIN-CONTAINING PROTEIN C1685.05"/>
    <property type="match status" value="1"/>
</dbReference>
<sequence length="266" mass="28878">MTVASCESDASPLQLEPVAMFSWGTLQDRLRMSILSITSSHSMPFDAESSSALYATGFVVDAEQGIVLSNRHVMGPGPSFHKATFFDNQEVHLQPVYYDPEHDFSFFRYDPLGLKGDMPKSIGLKPAKARSGLEIRVIGNDSNEKLSVHQGELSQLDRNAPKYGRTGDDCYSDVNTFYYQASTSSKGGSSGSPVVDIEGDAVAINAGGNNNSSSSFFLPLERVLYAFGYILRGDIPPRGTVQAVFKHITHVQAERLGLGQDAAAKE</sequence>